<comment type="caution">
    <text evidence="1">The sequence shown here is derived from an EMBL/GenBank/DDBJ whole genome shotgun (WGS) entry which is preliminary data.</text>
</comment>
<reference evidence="1 2" key="1">
    <citation type="journal article" date="2012" name="Science">
        <title>Ecological populations of bacteria act as socially cohesive units of antibiotic production and resistance.</title>
        <authorList>
            <person name="Cordero O.X."/>
            <person name="Wildschutte H."/>
            <person name="Kirkup B."/>
            <person name="Proehl S."/>
            <person name="Ngo L."/>
            <person name="Hussain F."/>
            <person name="Le Roux F."/>
            <person name="Mincer T."/>
            <person name="Polz M.F."/>
        </authorList>
    </citation>
    <scope>NUCLEOTIDE SEQUENCE [LARGE SCALE GENOMIC DNA]</scope>
    <source>
        <strain evidence="1 2">1S-45</strain>
    </source>
</reference>
<dbReference type="AlphaFoldDB" id="A0A1E5DYZ9"/>
<evidence type="ECO:0000313" key="1">
    <source>
        <dbReference type="EMBL" id="OEF22870.1"/>
    </source>
</evidence>
<dbReference type="RefSeq" id="WP_017023710.1">
    <property type="nucleotide sequence ID" value="NZ_AJYK02000103.1"/>
</dbReference>
<dbReference type="STRING" id="1188252.A1QC_13360"/>
<evidence type="ECO:0000313" key="2">
    <source>
        <dbReference type="Proteomes" id="UP000094070"/>
    </source>
</evidence>
<name>A0A1E5DYZ9_9VIBR</name>
<keyword evidence="2" id="KW-1185">Reference proteome</keyword>
<feature type="non-terminal residue" evidence="1">
    <location>
        <position position="1"/>
    </location>
</feature>
<gene>
    <name evidence="1" type="ORF">A1QC_13360</name>
</gene>
<sequence length="193" mass="20838">GFIFPNNVTASNNDGINISSVSDSEFENYLSENGVSELDLASYDNVTAIKINNGSDNLVIVRQSYLHGEPNKAQVNITGNNNTTFSDQIGSDNNSYIFINGNSNIAVIGQYGFDNNAIINQNGDSNSAHLLQIGTGNNNILEQNGDNNRALIINKQYSNNLSNTGSQVTQTGDSTVYLINGMSRYNISVNTNK</sequence>
<dbReference type="EMBL" id="AJYK02000103">
    <property type="protein sequence ID" value="OEF22870.1"/>
    <property type="molecule type" value="Genomic_DNA"/>
</dbReference>
<proteinExistence type="predicted"/>
<accession>A0A1E5DYZ9</accession>
<organism evidence="1 2">
    <name type="scientific">Vibrio rumoiensis 1S-45</name>
    <dbReference type="NCBI Taxonomy" id="1188252"/>
    <lineage>
        <taxon>Bacteria</taxon>
        <taxon>Pseudomonadati</taxon>
        <taxon>Pseudomonadota</taxon>
        <taxon>Gammaproteobacteria</taxon>
        <taxon>Vibrionales</taxon>
        <taxon>Vibrionaceae</taxon>
        <taxon>Vibrio</taxon>
    </lineage>
</organism>
<dbReference type="OrthoDB" id="5769107at2"/>
<evidence type="ECO:0008006" key="3">
    <source>
        <dbReference type="Google" id="ProtNLM"/>
    </source>
</evidence>
<dbReference type="Proteomes" id="UP000094070">
    <property type="component" value="Unassembled WGS sequence"/>
</dbReference>
<protein>
    <recommendedName>
        <fullName evidence="3">Curlin subunit CsgB</fullName>
    </recommendedName>
</protein>